<keyword evidence="8" id="KW-1185">Reference proteome</keyword>
<evidence type="ECO:0000259" key="5">
    <source>
        <dbReference type="PROSITE" id="PS51192"/>
    </source>
</evidence>
<dbReference type="Gene3D" id="3.40.50.300">
    <property type="entry name" value="P-loop containing nucleotide triphosphate hydrolases"/>
    <property type="match status" value="1"/>
</dbReference>
<name>A0A518H9D6_9BACT</name>
<keyword evidence="1" id="KW-0547">Nucleotide-binding</keyword>
<dbReference type="RefSeq" id="WP_145275202.1">
    <property type="nucleotide sequence ID" value="NZ_CP036426.1"/>
</dbReference>
<dbReference type="AlphaFoldDB" id="A0A518H9D6"/>
<evidence type="ECO:0000313" key="8">
    <source>
        <dbReference type="Proteomes" id="UP000317835"/>
    </source>
</evidence>
<dbReference type="InterPro" id="IPR049730">
    <property type="entry name" value="SNF2/RAD54-like_C"/>
</dbReference>
<dbReference type="InterPro" id="IPR000330">
    <property type="entry name" value="SNF2_N"/>
</dbReference>
<dbReference type="Proteomes" id="UP000317835">
    <property type="component" value="Chromosome"/>
</dbReference>
<dbReference type="InterPro" id="IPR038718">
    <property type="entry name" value="SNF2-like_sf"/>
</dbReference>
<dbReference type="CDD" id="cd18011">
    <property type="entry name" value="DEXDc_RapA"/>
    <property type="match status" value="1"/>
</dbReference>
<proteinExistence type="predicted"/>
<dbReference type="GO" id="GO:0016787">
    <property type="term" value="F:hydrolase activity"/>
    <property type="evidence" value="ECO:0007669"/>
    <property type="project" value="UniProtKB-KW"/>
</dbReference>
<evidence type="ECO:0000256" key="1">
    <source>
        <dbReference type="ARBA" id="ARBA00022741"/>
    </source>
</evidence>
<dbReference type="PROSITE" id="PS51192">
    <property type="entry name" value="HELICASE_ATP_BIND_1"/>
    <property type="match status" value="1"/>
</dbReference>
<feature type="domain" description="Helicase ATP-binding" evidence="5">
    <location>
        <begin position="172"/>
        <end position="322"/>
    </location>
</feature>
<dbReference type="NCBIfam" id="NF041062">
    <property type="entry name" value="DpdE"/>
    <property type="match status" value="1"/>
</dbReference>
<evidence type="ECO:0000313" key="7">
    <source>
        <dbReference type="EMBL" id="QDV37417.1"/>
    </source>
</evidence>
<dbReference type="Gene3D" id="3.40.50.10810">
    <property type="entry name" value="Tandem AAA-ATPase domain"/>
    <property type="match status" value="1"/>
</dbReference>
<dbReference type="InterPro" id="IPR001650">
    <property type="entry name" value="Helicase_C-like"/>
</dbReference>
<evidence type="ECO:0000256" key="2">
    <source>
        <dbReference type="ARBA" id="ARBA00022801"/>
    </source>
</evidence>
<dbReference type="SMART" id="SM00490">
    <property type="entry name" value="HELICc"/>
    <property type="match status" value="1"/>
</dbReference>
<keyword evidence="2 7" id="KW-0378">Hydrolase</keyword>
<dbReference type="SMART" id="SM00487">
    <property type="entry name" value="DEXDc"/>
    <property type="match status" value="1"/>
</dbReference>
<dbReference type="InterPro" id="IPR014001">
    <property type="entry name" value="Helicase_ATP-bd"/>
</dbReference>
<reference evidence="7 8" key="1">
    <citation type="submission" date="2019-02" db="EMBL/GenBank/DDBJ databases">
        <title>Deep-cultivation of Planctomycetes and their phenomic and genomic characterization uncovers novel biology.</title>
        <authorList>
            <person name="Wiegand S."/>
            <person name="Jogler M."/>
            <person name="Boedeker C."/>
            <person name="Pinto D."/>
            <person name="Vollmers J."/>
            <person name="Rivas-Marin E."/>
            <person name="Kohn T."/>
            <person name="Peeters S.H."/>
            <person name="Heuer A."/>
            <person name="Rast P."/>
            <person name="Oberbeckmann S."/>
            <person name="Bunk B."/>
            <person name="Jeske O."/>
            <person name="Meyerdierks A."/>
            <person name="Storesund J.E."/>
            <person name="Kallscheuer N."/>
            <person name="Luecker S."/>
            <person name="Lage O.M."/>
            <person name="Pohl T."/>
            <person name="Merkel B.J."/>
            <person name="Hornburger P."/>
            <person name="Mueller R.-W."/>
            <person name="Bruemmer F."/>
            <person name="Labrenz M."/>
            <person name="Spormann A.M."/>
            <person name="Op den Camp H."/>
            <person name="Overmann J."/>
            <person name="Amann R."/>
            <person name="Jetten M.S.M."/>
            <person name="Mascher T."/>
            <person name="Medema M.H."/>
            <person name="Devos D.P."/>
            <person name="Kaster A.-K."/>
            <person name="Ovreas L."/>
            <person name="Rohde M."/>
            <person name="Galperin M.Y."/>
            <person name="Jogler C."/>
        </authorList>
    </citation>
    <scope>NUCLEOTIDE SEQUENCE [LARGE SCALE GENOMIC DNA]</scope>
    <source>
        <strain evidence="7 8">ElP</strain>
    </source>
</reference>
<dbReference type="KEGG" id="tpla:ElP_53560"/>
<organism evidence="7 8">
    <name type="scientific">Tautonia plasticadhaerens</name>
    <dbReference type="NCBI Taxonomy" id="2527974"/>
    <lineage>
        <taxon>Bacteria</taxon>
        <taxon>Pseudomonadati</taxon>
        <taxon>Planctomycetota</taxon>
        <taxon>Planctomycetia</taxon>
        <taxon>Isosphaerales</taxon>
        <taxon>Isosphaeraceae</taxon>
        <taxon>Tautonia</taxon>
    </lineage>
</organism>
<keyword evidence="4" id="KW-0067">ATP-binding</keyword>
<gene>
    <name evidence="7" type="primary">rapA_5</name>
    <name evidence="7" type="ORF">ElP_53560</name>
</gene>
<dbReference type="SUPFAM" id="SSF52540">
    <property type="entry name" value="P-loop containing nucleoside triphosphate hydrolases"/>
    <property type="match status" value="2"/>
</dbReference>
<evidence type="ECO:0000256" key="4">
    <source>
        <dbReference type="ARBA" id="ARBA00022840"/>
    </source>
</evidence>
<evidence type="ECO:0000259" key="6">
    <source>
        <dbReference type="PROSITE" id="PS51194"/>
    </source>
</evidence>
<feature type="domain" description="Helicase C-terminal" evidence="6">
    <location>
        <begin position="566"/>
        <end position="723"/>
    </location>
</feature>
<dbReference type="Pfam" id="PF00271">
    <property type="entry name" value="Helicase_C"/>
    <property type="match status" value="1"/>
</dbReference>
<dbReference type="CDD" id="cd18793">
    <property type="entry name" value="SF2_C_SNF"/>
    <property type="match status" value="1"/>
</dbReference>
<accession>A0A518H9D6</accession>
<protein>
    <submittedName>
        <fullName evidence="7">RNA polymerase-associated protein RapA</fullName>
        <ecNumber evidence="7">3.6.4.-</ecNumber>
    </submittedName>
</protein>
<dbReference type="GO" id="GO:0005524">
    <property type="term" value="F:ATP binding"/>
    <property type="evidence" value="ECO:0007669"/>
    <property type="project" value="UniProtKB-KW"/>
</dbReference>
<dbReference type="GO" id="GO:0004386">
    <property type="term" value="F:helicase activity"/>
    <property type="evidence" value="ECO:0007669"/>
    <property type="project" value="UniProtKB-KW"/>
</dbReference>
<evidence type="ECO:0000256" key="3">
    <source>
        <dbReference type="ARBA" id="ARBA00022806"/>
    </source>
</evidence>
<dbReference type="PANTHER" id="PTHR45766:SF6">
    <property type="entry name" value="SWI_SNF-RELATED MATRIX-ASSOCIATED ACTIN-DEPENDENT REGULATOR OF CHROMATIN SUBFAMILY A-LIKE PROTEIN 1"/>
    <property type="match status" value="1"/>
</dbReference>
<dbReference type="OrthoDB" id="9814088at2"/>
<dbReference type="PANTHER" id="PTHR45766">
    <property type="entry name" value="DNA ANNEALING HELICASE AND ENDONUCLEASE ZRANB3 FAMILY MEMBER"/>
    <property type="match status" value="1"/>
</dbReference>
<sequence length="1122" mass="127018">MSAQGLRVGAFVRVEGDLNRLGIGKIIASDREGVTVEYLHSLTRRTREVVPSTEVHRIEKVASQTRCYVPGPDDRWRMGRIGRKHRGEYEVFFPDRKACYLPEEQIYVRSLTPIDDPIETLICKGHETPYFHDPRFRFLRSLVRQHAACHGMTGLLSSKIELYPHQVEVARRVLQDPVQRYLLSDEVGLGKTIEAGIILRQFLLDDPAGRALVVVPPLLIDQWCDELEAKFQAARFGQERLAVIGTDELVEEYARHPWGLVIIDEAQHIAAGAFAEDQQERRRFALFEEFCRNAERVLLLSATPVLNNERDFLAMLHLLDPSVYRLADLDAFRERVRGRQETGHILLSLQEGKPRFLLESSLRRLRDEFPKDGTLFRLADALDSALAADPVDAAARDRAIRTIRVHISETYRLHRRMLRNRRASVDVPTLSGRTTGASGATPRILEHDLDERAPRVHELLEEWRVSATIALGRAEGELAKRGITEASLARVFQLLLQAAGTWFEFLAEVVIARLRGEASGSLSQDLTEDERRVLSGTPHFPGEREVLEGVLQVLSEPSEEGDRIRLLELALRNVRRAGGGGIVPKCVVFTSYGTACRAILSRLTARFGEVAVAGYHRGLPPEAVEQAVSRFRLHPACSVLVCDRAGEEGRNLQFAERVIHFDLPFSPNRMEQRIGRLDRIGRDRPVRSTIFIGPPCEASLFEAWYRVLDEGFRVFDSSIASLQFFVDERLPDLRLEAFRRGAEGLHGLIESIRRGIEQELERIREQDALDAIDALEQNAVAYFTSLRELEVSHAELEADLHAWVGDTLRFRRDPNFYRTERTILYAPERDRWGELGSLVPSDWLHARLLSHLDIPGTFDRAQAVRSPGTTLFRIGDGLVNAMESYLHWDDRGQAFALWRREPGWDRAEGAEWTGFRFNYHVSADLRAARSVLADCGLPAGAVRSLKRLADALFPPLIEVVYLDTDGEVVSDPELLEILGRPYTKRSEGGSDYNLGEERLPVLDELIEPSRWREVCERTRRRSEREVLDRGTPPLRDRCEEYARRAERELGARLAQLRTRIERERDEAASGSACDSRDLALEEALNEATISGIRTPTVRLDSVGFLVVSGREPTLGVSGEGLE</sequence>
<dbReference type="InterPro" id="IPR027417">
    <property type="entry name" value="P-loop_NTPase"/>
</dbReference>
<dbReference type="EC" id="3.6.4.-" evidence="7"/>
<dbReference type="Pfam" id="PF00176">
    <property type="entry name" value="SNF2-rel_dom"/>
    <property type="match status" value="2"/>
</dbReference>
<dbReference type="EMBL" id="CP036426">
    <property type="protein sequence ID" value="QDV37417.1"/>
    <property type="molecule type" value="Genomic_DNA"/>
</dbReference>
<dbReference type="PROSITE" id="PS51194">
    <property type="entry name" value="HELICASE_CTER"/>
    <property type="match status" value="1"/>
</dbReference>
<dbReference type="InterPro" id="IPR057342">
    <property type="entry name" value="DEXDc_RapA"/>
</dbReference>
<keyword evidence="3" id="KW-0347">Helicase</keyword>